<dbReference type="InterPro" id="IPR050640">
    <property type="entry name" value="Bact_2-comp_sensor_kinase"/>
</dbReference>
<dbReference type="RefSeq" id="WP_171740036.1">
    <property type="nucleotide sequence ID" value="NZ_CP053435.1"/>
</dbReference>
<feature type="transmembrane region" description="Helical" evidence="1">
    <location>
        <begin position="37"/>
        <end position="57"/>
    </location>
</feature>
<keyword evidence="3" id="KW-0418">Kinase</keyword>
<keyword evidence="1" id="KW-0812">Transmembrane</keyword>
<dbReference type="PANTHER" id="PTHR34220:SF7">
    <property type="entry name" value="SENSOR HISTIDINE KINASE YPDA"/>
    <property type="match status" value="1"/>
</dbReference>
<dbReference type="Pfam" id="PF06580">
    <property type="entry name" value="His_kinase"/>
    <property type="match status" value="1"/>
</dbReference>
<evidence type="ECO:0000313" key="3">
    <source>
        <dbReference type="EMBL" id="QJW90191.1"/>
    </source>
</evidence>
<evidence type="ECO:0000259" key="2">
    <source>
        <dbReference type="Pfam" id="PF06580"/>
    </source>
</evidence>
<evidence type="ECO:0000256" key="1">
    <source>
        <dbReference type="SAM" id="Phobius"/>
    </source>
</evidence>
<keyword evidence="1" id="KW-1133">Transmembrane helix</keyword>
<proteinExistence type="predicted"/>
<keyword evidence="1" id="KW-0472">Membrane</keyword>
<sequence length="338" mass="38884">MKIKFNKYVELAFVYVALAGIAGRAWVLPTINWRQQLLLFVLTLILMNVVWAFHYAFNDWLNRHVPFERSARRRILIQLLGGWGVVKTLMILSGLLIVDQILPALALSINRLTLIALSTGIFLANVVISLGFIAHYLFKRWQENVLRAARLEKEKSQVQYDNLKNQLNPHFLFNSLSSLDSLIDENPVLARQFLRQLSKVFRYVLQNKDKELVSLETELAFVDNYVSLLKTRFDGTLNVSFQIAEDALDKSIVPVTLQVLIENAIKHNVINEAHPLEICAATDDAYLNVENRVQRKRQVETSNQQGLTNLRLLYSYLSQQPVEVLDDGDRFRVRVPLL</sequence>
<name>A0A6M5YAE2_9BACT</name>
<dbReference type="InterPro" id="IPR010559">
    <property type="entry name" value="Sig_transdc_His_kin_internal"/>
</dbReference>
<dbReference type="GO" id="GO:0000155">
    <property type="term" value="F:phosphorelay sensor kinase activity"/>
    <property type="evidence" value="ECO:0007669"/>
    <property type="project" value="InterPro"/>
</dbReference>
<dbReference type="GO" id="GO:0016020">
    <property type="term" value="C:membrane"/>
    <property type="evidence" value="ECO:0007669"/>
    <property type="project" value="InterPro"/>
</dbReference>
<accession>A0A6M5YAE2</accession>
<protein>
    <submittedName>
        <fullName evidence="3">Histidine kinase</fullName>
    </submittedName>
</protein>
<feature type="transmembrane region" description="Helical" evidence="1">
    <location>
        <begin position="12"/>
        <end position="31"/>
    </location>
</feature>
<feature type="transmembrane region" description="Helical" evidence="1">
    <location>
        <begin position="77"/>
        <end position="102"/>
    </location>
</feature>
<gene>
    <name evidence="3" type="ORF">HNV11_12800</name>
</gene>
<reference evidence="3 4" key="1">
    <citation type="submission" date="2020-05" db="EMBL/GenBank/DDBJ databases">
        <title>Genome sequencing of Spirosoma sp. TS118.</title>
        <authorList>
            <person name="Lee J.-H."/>
            <person name="Jeong S."/>
            <person name="Zhao L."/>
            <person name="Jung J.-H."/>
            <person name="Kim M.-K."/>
            <person name="Lim S."/>
        </authorList>
    </citation>
    <scope>NUCLEOTIDE SEQUENCE [LARGE SCALE GENOMIC DNA]</scope>
    <source>
        <strain evidence="3 4">TS118</strain>
    </source>
</reference>
<dbReference type="EMBL" id="CP053435">
    <property type="protein sequence ID" value="QJW90191.1"/>
    <property type="molecule type" value="Genomic_DNA"/>
</dbReference>
<keyword evidence="4" id="KW-1185">Reference proteome</keyword>
<feature type="transmembrane region" description="Helical" evidence="1">
    <location>
        <begin position="114"/>
        <end position="138"/>
    </location>
</feature>
<dbReference type="AlphaFoldDB" id="A0A6M5YAE2"/>
<dbReference type="Proteomes" id="UP000502756">
    <property type="component" value="Chromosome"/>
</dbReference>
<dbReference type="PANTHER" id="PTHR34220">
    <property type="entry name" value="SENSOR HISTIDINE KINASE YPDA"/>
    <property type="match status" value="1"/>
</dbReference>
<keyword evidence="3" id="KW-0808">Transferase</keyword>
<evidence type="ECO:0000313" key="4">
    <source>
        <dbReference type="Proteomes" id="UP000502756"/>
    </source>
</evidence>
<dbReference type="KEGG" id="stae:HNV11_12800"/>
<organism evidence="3 4">
    <name type="scientific">Spirosoma taeanense</name>
    <dbReference type="NCBI Taxonomy" id="2735870"/>
    <lineage>
        <taxon>Bacteria</taxon>
        <taxon>Pseudomonadati</taxon>
        <taxon>Bacteroidota</taxon>
        <taxon>Cytophagia</taxon>
        <taxon>Cytophagales</taxon>
        <taxon>Cytophagaceae</taxon>
        <taxon>Spirosoma</taxon>
    </lineage>
</organism>
<feature type="domain" description="Signal transduction histidine kinase internal region" evidence="2">
    <location>
        <begin position="159"/>
        <end position="235"/>
    </location>
</feature>